<name>A0A9D4LU29_DREPO</name>
<dbReference type="OrthoDB" id="6147354at2759"/>
<dbReference type="AlphaFoldDB" id="A0A9D4LU29"/>
<dbReference type="Gene3D" id="1.10.1410.40">
    <property type="match status" value="1"/>
</dbReference>
<proteinExistence type="inferred from homology"/>
<evidence type="ECO:0000313" key="6">
    <source>
        <dbReference type="Proteomes" id="UP000828390"/>
    </source>
</evidence>
<dbReference type="InterPro" id="IPR024810">
    <property type="entry name" value="MAB21L/cGLR"/>
</dbReference>
<dbReference type="EMBL" id="JAIWYP010000002">
    <property type="protein sequence ID" value="KAH3865055.1"/>
    <property type="molecule type" value="Genomic_DNA"/>
</dbReference>
<comment type="caution">
    <text evidence="5">The sequence shown here is derived from an EMBL/GenBank/DDBJ whole genome shotgun (WGS) entry which is preliminary data.</text>
</comment>
<organism evidence="5 6">
    <name type="scientific">Dreissena polymorpha</name>
    <name type="common">Zebra mussel</name>
    <name type="synonym">Mytilus polymorpha</name>
    <dbReference type="NCBI Taxonomy" id="45954"/>
    <lineage>
        <taxon>Eukaryota</taxon>
        <taxon>Metazoa</taxon>
        <taxon>Spiralia</taxon>
        <taxon>Lophotrochozoa</taxon>
        <taxon>Mollusca</taxon>
        <taxon>Bivalvia</taxon>
        <taxon>Autobranchia</taxon>
        <taxon>Heteroconchia</taxon>
        <taxon>Euheterodonta</taxon>
        <taxon>Imparidentia</taxon>
        <taxon>Neoheterodontei</taxon>
        <taxon>Myida</taxon>
        <taxon>Dreissenoidea</taxon>
        <taxon>Dreissenidae</taxon>
        <taxon>Dreissena</taxon>
    </lineage>
</organism>
<feature type="domain" description="Mab-21-like HhH/H2TH-like" evidence="4">
    <location>
        <begin position="274"/>
        <end position="355"/>
    </location>
</feature>
<reference evidence="5" key="2">
    <citation type="submission" date="2020-11" db="EMBL/GenBank/DDBJ databases">
        <authorList>
            <person name="McCartney M.A."/>
            <person name="Auch B."/>
            <person name="Kono T."/>
            <person name="Mallez S."/>
            <person name="Becker A."/>
            <person name="Gohl D.M."/>
            <person name="Silverstein K.A.T."/>
            <person name="Koren S."/>
            <person name="Bechman K.B."/>
            <person name="Herman A."/>
            <person name="Abrahante J.E."/>
            <person name="Garbe J."/>
        </authorList>
    </citation>
    <scope>NUCLEOTIDE SEQUENCE</scope>
    <source>
        <strain evidence="5">Duluth1</strain>
        <tissue evidence="5">Whole animal</tissue>
    </source>
</reference>
<accession>A0A9D4LU29</accession>
<evidence type="ECO:0000256" key="1">
    <source>
        <dbReference type="ARBA" id="ARBA00008307"/>
    </source>
</evidence>
<evidence type="ECO:0000259" key="3">
    <source>
        <dbReference type="Pfam" id="PF03281"/>
    </source>
</evidence>
<feature type="region of interest" description="Disordered" evidence="2">
    <location>
        <begin position="1"/>
        <end position="24"/>
    </location>
</feature>
<feature type="domain" description="Mab-21-like nucleotidyltransferase" evidence="3">
    <location>
        <begin position="197"/>
        <end position="265"/>
    </location>
</feature>
<sequence>MAEGAEQPHVTGTDGTPGCNLPSSSRLNNEDASLELSNVLNILGYGPELRQRRRECYRENDRRYNERWGTDFCHDRIIVGSKAEGLSRCFESDWDILHVFNFAECLEAGCDVNSIPENIPVFRMDTDICYPGHSILLLERGLPLFLLSALQNYGHGKLILSSDALLNIPSITSRILPGPIYNDRAGPSLPLPFGNTTIDTVLALRCHCPSILQRWAARSRHWPPTNVVEKVVSMGAFLTPVGFKESKNMNIEWRICFNTGETELMINLNDTQMKLYVLLKMIAKDVLKPRHKEVTSYMMKNIVLWLAENNHQYKFHEKSLFFWLHESLLKLRTALSAKQLPYFMIPERNLMAATGLTDAQQRIWITTLTDMMDECPKLIRRLPKIRQAIISHPDPLRWYNGRRIELEIILLEVIKNATDISDISFGDMFYYVLQNGVMWRAVEIIAEVSEKVRSGGSSETANLFEGLQIMYRFLM</sequence>
<dbReference type="Proteomes" id="UP000828390">
    <property type="component" value="Unassembled WGS sequence"/>
</dbReference>
<dbReference type="SMART" id="SM01265">
    <property type="entry name" value="Mab-21"/>
    <property type="match status" value="1"/>
</dbReference>
<keyword evidence="6" id="KW-1185">Reference proteome</keyword>
<comment type="similarity">
    <text evidence="1">Belongs to the mab-21 family.</text>
</comment>
<evidence type="ECO:0008006" key="7">
    <source>
        <dbReference type="Google" id="ProtNLM"/>
    </source>
</evidence>
<dbReference type="InterPro" id="IPR046906">
    <property type="entry name" value="Mab-21_HhH/H2TH-like"/>
</dbReference>
<evidence type="ECO:0000313" key="5">
    <source>
        <dbReference type="EMBL" id="KAH3865055.1"/>
    </source>
</evidence>
<dbReference type="Pfam" id="PF20266">
    <property type="entry name" value="Mab-21_C"/>
    <property type="match status" value="1"/>
</dbReference>
<evidence type="ECO:0000259" key="4">
    <source>
        <dbReference type="Pfam" id="PF20266"/>
    </source>
</evidence>
<reference evidence="5" key="1">
    <citation type="journal article" date="2019" name="bioRxiv">
        <title>The Genome of the Zebra Mussel, Dreissena polymorpha: A Resource for Invasive Species Research.</title>
        <authorList>
            <person name="McCartney M.A."/>
            <person name="Auch B."/>
            <person name="Kono T."/>
            <person name="Mallez S."/>
            <person name="Zhang Y."/>
            <person name="Obille A."/>
            <person name="Becker A."/>
            <person name="Abrahante J.E."/>
            <person name="Garbe J."/>
            <person name="Badalamenti J.P."/>
            <person name="Herman A."/>
            <person name="Mangelson H."/>
            <person name="Liachko I."/>
            <person name="Sullivan S."/>
            <person name="Sone E.D."/>
            <person name="Koren S."/>
            <person name="Silverstein K.A.T."/>
            <person name="Beckman K.B."/>
            <person name="Gohl D.M."/>
        </authorList>
    </citation>
    <scope>NUCLEOTIDE SEQUENCE</scope>
    <source>
        <strain evidence="5">Duluth1</strain>
        <tissue evidence="5">Whole animal</tissue>
    </source>
</reference>
<protein>
    <recommendedName>
        <fullName evidence="7">Mab-21-like HhH/H2TH-like domain-containing protein</fullName>
    </recommendedName>
</protein>
<dbReference type="InterPro" id="IPR046903">
    <property type="entry name" value="Mab-21-like_nuc_Trfase"/>
</dbReference>
<evidence type="ECO:0000256" key="2">
    <source>
        <dbReference type="SAM" id="MobiDB-lite"/>
    </source>
</evidence>
<dbReference type="Pfam" id="PF03281">
    <property type="entry name" value="Mab-21"/>
    <property type="match status" value="1"/>
</dbReference>
<dbReference type="PANTHER" id="PTHR10656:SF69">
    <property type="entry name" value="MAB-21-LIKE HHH_H2TH-LIKE DOMAIN-CONTAINING PROTEIN"/>
    <property type="match status" value="1"/>
</dbReference>
<dbReference type="PANTHER" id="PTHR10656">
    <property type="entry name" value="CELL FATE DETERMINING PROTEIN MAB21-RELATED"/>
    <property type="match status" value="1"/>
</dbReference>
<gene>
    <name evidence="5" type="ORF">DPMN_028093</name>
</gene>